<dbReference type="STRING" id="535722.E5QZM0"/>
<dbReference type="Proteomes" id="UP000002669">
    <property type="component" value="Unassembled WGS sequence"/>
</dbReference>
<dbReference type="GO" id="GO:0004674">
    <property type="term" value="F:protein serine/threonine kinase activity"/>
    <property type="evidence" value="ECO:0007669"/>
    <property type="project" value="UniProtKB-KW"/>
</dbReference>
<name>E5QZM0_ARTGP</name>
<dbReference type="GO" id="GO:0050684">
    <property type="term" value="P:regulation of mRNA processing"/>
    <property type="evidence" value="ECO:0007669"/>
    <property type="project" value="TreeGrafter"/>
</dbReference>
<dbReference type="GO" id="GO:0005737">
    <property type="term" value="C:cytoplasm"/>
    <property type="evidence" value="ECO:0007669"/>
    <property type="project" value="TreeGrafter"/>
</dbReference>
<keyword evidence="3" id="KW-0808">Transferase</keyword>
<organism evidence="12">
    <name type="scientific">Arthroderma gypseum (strain ATCC MYA-4604 / CBS 118893)</name>
    <name type="common">Microsporum gypseum</name>
    <dbReference type="NCBI Taxonomy" id="535722"/>
    <lineage>
        <taxon>Eukaryota</taxon>
        <taxon>Fungi</taxon>
        <taxon>Dikarya</taxon>
        <taxon>Ascomycota</taxon>
        <taxon>Pezizomycotina</taxon>
        <taxon>Eurotiomycetes</taxon>
        <taxon>Eurotiomycetidae</taxon>
        <taxon>Onygenales</taxon>
        <taxon>Arthrodermataceae</taxon>
        <taxon>Nannizzia</taxon>
    </lineage>
</organism>
<evidence type="ECO:0000256" key="2">
    <source>
        <dbReference type="ARBA" id="ARBA00022527"/>
    </source>
</evidence>
<evidence type="ECO:0000256" key="7">
    <source>
        <dbReference type="ARBA" id="ARBA00047899"/>
    </source>
</evidence>
<evidence type="ECO:0000256" key="4">
    <source>
        <dbReference type="ARBA" id="ARBA00022741"/>
    </source>
</evidence>
<dbReference type="GO" id="GO:0005524">
    <property type="term" value="F:ATP binding"/>
    <property type="evidence" value="ECO:0007669"/>
    <property type="project" value="UniProtKB-UniRule"/>
</dbReference>
<dbReference type="GeneID" id="10031655"/>
<dbReference type="HOGENOM" id="CLU_000288_81_2_1"/>
<dbReference type="EC" id="2.7.11.1" evidence="1"/>
<evidence type="ECO:0000256" key="5">
    <source>
        <dbReference type="ARBA" id="ARBA00022777"/>
    </source>
</evidence>
<dbReference type="eggNOG" id="KOG1290">
    <property type="taxonomic scope" value="Eukaryota"/>
</dbReference>
<dbReference type="VEuPathDB" id="FungiDB:MGYG_00426"/>
<dbReference type="InterPro" id="IPR017441">
    <property type="entry name" value="Protein_kinase_ATP_BS"/>
</dbReference>
<dbReference type="Gene3D" id="3.30.200.20">
    <property type="entry name" value="Phosphorylase Kinase, domain 1"/>
    <property type="match status" value="1"/>
</dbReference>
<sequence>MYCSNPASDLETHCRYQYIDDVEKLERYKPGGYHPVLIGDVLHSRYQVVHELGYGTYSTVWLAYDQQRAAYSVVKICTADAPLREVEILHRLTKYRPNTQPGLAILPTIQDDFEIQGPNGRHRCYVSQTASCSVADAKFCCFFKIPVARAVVAQMILAVEYIHSHGYVHADLHLKNFLFRLPSSYDKFLPEHIYNRFGEPCKAPVVRLDGEPLPPNAPIYGPRSPRRLAAEVLFALGKNLSFASDVWALACASWSIFGMRSLFDGTLATKDDIASQQIDTLGISSLPPEWWAEWDARHEYFDEGGQLLGNRTVFPPLEQAFEEENNLYEGTRGLTCSVKRRKWLFWLCFGRCSFFSLGNGLLRDLC</sequence>
<dbReference type="GO" id="GO:0005634">
    <property type="term" value="C:nucleus"/>
    <property type="evidence" value="ECO:0007669"/>
    <property type="project" value="TreeGrafter"/>
</dbReference>
<keyword evidence="5 11" id="KW-0418">Kinase</keyword>
<comment type="catalytic activity">
    <reaction evidence="7">
        <text>L-threonyl-[protein] + ATP = O-phospho-L-threonyl-[protein] + ADP + H(+)</text>
        <dbReference type="Rhea" id="RHEA:46608"/>
        <dbReference type="Rhea" id="RHEA-COMP:11060"/>
        <dbReference type="Rhea" id="RHEA-COMP:11605"/>
        <dbReference type="ChEBI" id="CHEBI:15378"/>
        <dbReference type="ChEBI" id="CHEBI:30013"/>
        <dbReference type="ChEBI" id="CHEBI:30616"/>
        <dbReference type="ChEBI" id="CHEBI:61977"/>
        <dbReference type="ChEBI" id="CHEBI:456216"/>
        <dbReference type="EC" id="2.7.11.1"/>
    </reaction>
</comment>
<comment type="catalytic activity">
    <reaction evidence="8">
        <text>L-seryl-[protein] + ATP = O-phospho-L-seryl-[protein] + ADP + H(+)</text>
        <dbReference type="Rhea" id="RHEA:17989"/>
        <dbReference type="Rhea" id="RHEA-COMP:9863"/>
        <dbReference type="Rhea" id="RHEA-COMP:11604"/>
        <dbReference type="ChEBI" id="CHEBI:15378"/>
        <dbReference type="ChEBI" id="CHEBI:29999"/>
        <dbReference type="ChEBI" id="CHEBI:30616"/>
        <dbReference type="ChEBI" id="CHEBI:83421"/>
        <dbReference type="ChEBI" id="CHEBI:456216"/>
        <dbReference type="EC" id="2.7.11.1"/>
    </reaction>
</comment>
<dbReference type="PROSITE" id="PS00107">
    <property type="entry name" value="PROTEIN_KINASE_ATP"/>
    <property type="match status" value="1"/>
</dbReference>
<dbReference type="PANTHER" id="PTHR47634">
    <property type="entry name" value="PROTEIN KINASE DOMAIN-CONTAINING PROTEIN-RELATED"/>
    <property type="match status" value="1"/>
</dbReference>
<accession>E5QZM0</accession>
<evidence type="ECO:0000256" key="6">
    <source>
        <dbReference type="ARBA" id="ARBA00022840"/>
    </source>
</evidence>
<dbReference type="InParanoid" id="E5QZM0"/>
<dbReference type="SMART" id="SM00220">
    <property type="entry name" value="S_TKc"/>
    <property type="match status" value="1"/>
</dbReference>
<evidence type="ECO:0000256" key="3">
    <source>
        <dbReference type="ARBA" id="ARBA00022679"/>
    </source>
</evidence>
<dbReference type="AlphaFoldDB" id="E5QZM0"/>
<evidence type="ECO:0000313" key="11">
    <source>
        <dbReference type="EMBL" id="EFQ97386.1"/>
    </source>
</evidence>
<dbReference type="SUPFAM" id="SSF56112">
    <property type="entry name" value="Protein kinase-like (PK-like)"/>
    <property type="match status" value="1"/>
</dbReference>
<evidence type="ECO:0000313" key="12">
    <source>
        <dbReference type="Proteomes" id="UP000002669"/>
    </source>
</evidence>
<dbReference type="GO" id="GO:0000245">
    <property type="term" value="P:spliceosomal complex assembly"/>
    <property type="evidence" value="ECO:0007669"/>
    <property type="project" value="TreeGrafter"/>
</dbReference>
<gene>
    <name evidence="11" type="ORF">MGYG_00426</name>
</gene>
<dbReference type="PANTHER" id="PTHR47634:SF9">
    <property type="entry name" value="PROTEIN KINASE DOMAIN-CONTAINING PROTEIN-RELATED"/>
    <property type="match status" value="1"/>
</dbReference>
<evidence type="ECO:0000256" key="8">
    <source>
        <dbReference type="ARBA" id="ARBA00048679"/>
    </source>
</evidence>
<dbReference type="RefSeq" id="XP_003176338.1">
    <property type="nucleotide sequence ID" value="XM_003176290.1"/>
</dbReference>
<dbReference type="PROSITE" id="PS50011">
    <property type="entry name" value="PROTEIN_KINASE_DOM"/>
    <property type="match status" value="1"/>
</dbReference>
<dbReference type="Gene3D" id="1.10.510.10">
    <property type="entry name" value="Transferase(Phosphotransferase) domain 1"/>
    <property type="match status" value="1"/>
</dbReference>
<dbReference type="OrthoDB" id="5979581at2759"/>
<feature type="binding site" evidence="9">
    <location>
        <position position="75"/>
    </location>
    <ligand>
        <name>ATP</name>
        <dbReference type="ChEBI" id="CHEBI:30616"/>
    </ligand>
</feature>
<keyword evidence="2" id="KW-0723">Serine/threonine-protein kinase</keyword>
<keyword evidence="12" id="KW-1185">Reference proteome</keyword>
<reference evidence="12" key="1">
    <citation type="journal article" date="2012" name="MBio">
        <title>Comparative genome analysis of Trichophyton rubrum and related dermatophytes reveals candidate genes involved in infection.</title>
        <authorList>
            <person name="Martinez D.A."/>
            <person name="Oliver B.G."/>
            <person name="Graeser Y."/>
            <person name="Goldberg J.M."/>
            <person name="Li W."/>
            <person name="Martinez-Rossi N.M."/>
            <person name="Monod M."/>
            <person name="Shelest E."/>
            <person name="Barton R.C."/>
            <person name="Birch E."/>
            <person name="Brakhage A.A."/>
            <person name="Chen Z."/>
            <person name="Gurr S.J."/>
            <person name="Heiman D."/>
            <person name="Heitman J."/>
            <person name="Kosti I."/>
            <person name="Rossi A."/>
            <person name="Saif S."/>
            <person name="Samalova M."/>
            <person name="Saunders C.W."/>
            <person name="Shea T."/>
            <person name="Summerbell R.C."/>
            <person name="Xu J."/>
            <person name="Young S."/>
            <person name="Zeng Q."/>
            <person name="Birren B.W."/>
            <person name="Cuomo C.A."/>
            <person name="White T.C."/>
        </authorList>
    </citation>
    <scope>NUCLEOTIDE SEQUENCE [LARGE SCALE GENOMIC DNA]</scope>
    <source>
        <strain evidence="12">ATCC MYA-4604 / CBS 118893</strain>
    </source>
</reference>
<proteinExistence type="predicted"/>
<evidence type="ECO:0000256" key="1">
    <source>
        <dbReference type="ARBA" id="ARBA00012513"/>
    </source>
</evidence>
<keyword evidence="4 9" id="KW-0547">Nucleotide-binding</keyword>
<dbReference type="EMBL" id="DS989822">
    <property type="protein sequence ID" value="EFQ97386.1"/>
    <property type="molecule type" value="Genomic_DNA"/>
</dbReference>
<protein>
    <recommendedName>
        <fullName evidence="1">non-specific serine/threonine protein kinase</fullName>
        <ecNumber evidence="1">2.7.11.1</ecNumber>
    </recommendedName>
</protein>
<keyword evidence="6 9" id="KW-0067">ATP-binding</keyword>
<dbReference type="InterPro" id="IPR011009">
    <property type="entry name" value="Kinase-like_dom_sf"/>
</dbReference>
<feature type="domain" description="Protein kinase" evidence="10">
    <location>
        <begin position="46"/>
        <end position="366"/>
    </location>
</feature>
<dbReference type="OMA" id="IWDIMGQ"/>
<evidence type="ECO:0000259" key="10">
    <source>
        <dbReference type="PROSITE" id="PS50011"/>
    </source>
</evidence>
<dbReference type="InterPro" id="IPR000719">
    <property type="entry name" value="Prot_kinase_dom"/>
</dbReference>
<dbReference type="InterPro" id="IPR051334">
    <property type="entry name" value="SRPK"/>
</dbReference>
<evidence type="ECO:0000256" key="9">
    <source>
        <dbReference type="PROSITE-ProRule" id="PRU10141"/>
    </source>
</evidence>